<feature type="domain" description="Response regulatory" evidence="3">
    <location>
        <begin position="3"/>
        <end position="119"/>
    </location>
</feature>
<proteinExistence type="predicted"/>
<evidence type="ECO:0000256" key="2">
    <source>
        <dbReference type="PROSITE-ProRule" id="PRU00169"/>
    </source>
</evidence>
<dbReference type="GO" id="GO:0000160">
    <property type="term" value="P:phosphorelay signal transduction system"/>
    <property type="evidence" value="ECO:0007669"/>
    <property type="project" value="InterPro"/>
</dbReference>
<keyword evidence="1 2" id="KW-0597">Phosphoprotein</keyword>
<gene>
    <name evidence="4" type="ORF">C8N35_11128</name>
</gene>
<dbReference type="Gene3D" id="3.40.50.2300">
    <property type="match status" value="1"/>
</dbReference>
<dbReference type="SMART" id="SM00448">
    <property type="entry name" value="REC"/>
    <property type="match status" value="1"/>
</dbReference>
<dbReference type="CDD" id="cd17574">
    <property type="entry name" value="REC_OmpR"/>
    <property type="match status" value="1"/>
</dbReference>
<dbReference type="PROSITE" id="PS50110">
    <property type="entry name" value="RESPONSE_REGULATORY"/>
    <property type="match status" value="1"/>
</dbReference>
<dbReference type="AlphaFoldDB" id="A0A2T5UYI7"/>
<organism evidence="4 5">
    <name type="scientific">Breoghania corrubedonensis</name>
    <dbReference type="NCBI Taxonomy" id="665038"/>
    <lineage>
        <taxon>Bacteria</taxon>
        <taxon>Pseudomonadati</taxon>
        <taxon>Pseudomonadota</taxon>
        <taxon>Alphaproteobacteria</taxon>
        <taxon>Hyphomicrobiales</taxon>
        <taxon>Stappiaceae</taxon>
        <taxon>Breoghania</taxon>
    </lineage>
</organism>
<dbReference type="EMBL" id="QAYG01000011">
    <property type="protein sequence ID" value="PTW56565.1"/>
    <property type="molecule type" value="Genomic_DNA"/>
</dbReference>
<reference evidence="4 5" key="1">
    <citation type="submission" date="2018-04" db="EMBL/GenBank/DDBJ databases">
        <title>Genomic Encyclopedia of Archaeal and Bacterial Type Strains, Phase II (KMG-II): from individual species to whole genera.</title>
        <authorList>
            <person name="Goeker M."/>
        </authorList>
    </citation>
    <scope>NUCLEOTIDE SEQUENCE [LARGE SCALE GENOMIC DNA]</scope>
    <source>
        <strain evidence="4 5">DSM 23382</strain>
    </source>
</reference>
<evidence type="ECO:0000256" key="1">
    <source>
        <dbReference type="ARBA" id="ARBA00022553"/>
    </source>
</evidence>
<protein>
    <submittedName>
        <fullName evidence="4">Twitching motility two-component system response regulator PilH</fullName>
    </submittedName>
</protein>
<accession>A0A2T5UYI7</accession>
<evidence type="ECO:0000259" key="3">
    <source>
        <dbReference type="PROSITE" id="PS50110"/>
    </source>
</evidence>
<dbReference type="SUPFAM" id="SSF52172">
    <property type="entry name" value="CheY-like"/>
    <property type="match status" value="1"/>
</dbReference>
<name>A0A2T5UYI7_9HYPH</name>
<dbReference type="PANTHER" id="PTHR44591:SF23">
    <property type="entry name" value="CHEY SUBFAMILY"/>
    <property type="match status" value="1"/>
</dbReference>
<dbReference type="InterPro" id="IPR050595">
    <property type="entry name" value="Bact_response_regulator"/>
</dbReference>
<dbReference type="InterPro" id="IPR001789">
    <property type="entry name" value="Sig_transdc_resp-reg_receiver"/>
</dbReference>
<keyword evidence="5" id="KW-1185">Reference proteome</keyword>
<dbReference type="Proteomes" id="UP000244081">
    <property type="component" value="Unassembled WGS sequence"/>
</dbReference>
<dbReference type="RefSeq" id="WP_170122198.1">
    <property type="nucleotide sequence ID" value="NZ_QAYG01000011.1"/>
</dbReference>
<feature type="modified residue" description="4-aspartylphosphate" evidence="2">
    <location>
        <position position="52"/>
    </location>
</feature>
<evidence type="ECO:0000313" key="5">
    <source>
        <dbReference type="Proteomes" id="UP000244081"/>
    </source>
</evidence>
<evidence type="ECO:0000313" key="4">
    <source>
        <dbReference type="EMBL" id="PTW56565.1"/>
    </source>
</evidence>
<dbReference type="InterPro" id="IPR011006">
    <property type="entry name" value="CheY-like_superfamily"/>
</dbReference>
<comment type="caution">
    <text evidence="4">The sequence shown here is derived from an EMBL/GenBank/DDBJ whole genome shotgun (WGS) entry which is preliminary data.</text>
</comment>
<dbReference type="PANTHER" id="PTHR44591">
    <property type="entry name" value="STRESS RESPONSE REGULATOR PROTEIN 1"/>
    <property type="match status" value="1"/>
</dbReference>
<dbReference type="Pfam" id="PF00072">
    <property type="entry name" value="Response_reg"/>
    <property type="match status" value="1"/>
</dbReference>
<sequence length="135" mass="14645">MATALIVDDDPDWLTLIEIVLGKEGMGTMKCTEGRGAFDVARMEHPDLIILDVFMPGVDGFQLLWQLQNTPETKEIPIVMVSSRDSVMDVSWGERLGAFTYISKNAPFKELAPLLAEAASAALSAAAQDRMSDAG</sequence>